<evidence type="ECO:0000256" key="2">
    <source>
        <dbReference type="ARBA" id="ARBA00022448"/>
    </source>
</evidence>
<keyword evidence="3 9" id="KW-1003">Cell membrane</keyword>
<comment type="caution">
    <text evidence="9">Lacks conserved residue(s) required for the propagation of feature annotation.</text>
</comment>
<dbReference type="InterPro" id="IPR005791">
    <property type="entry name" value="SecD"/>
</dbReference>
<accession>A0A3S4UPL6</accession>
<keyword evidence="15" id="KW-1185">Reference proteome</keyword>
<feature type="region of interest" description="Disordered" evidence="10">
    <location>
        <begin position="662"/>
        <end position="714"/>
    </location>
</feature>
<evidence type="ECO:0000256" key="8">
    <source>
        <dbReference type="ARBA" id="ARBA00023136"/>
    </source>
</evidence>
<dbReference type="Gene3D" id="3.30.1360.200">
    <property type="match status" value="1"/>
</dbReference>
<dbReference type="Proteomes" id="UP000276899">
    <property type="component" value="Chromosome"/>
</dbReference>
<protein>
    <recommendedName>
        <fullName evidence="9">Protein translocase subunit SecD</fullName>
    </recommendedName>
</protein>
<dbReference type="Pfam" id="PF21760">
    <property type="entry name" value="SecD_1st"/>
    <property type="match status" value="1"/>
</dbReference>
<evidence type="ECO:0000256" key="5">
    <source>
        <dbReference type="ARBA" id="ARBA00022927"/>
    </source>
</evidence>
<feature type="region of interest" description="Disordered" evidence="10">
    <location>
        <begin position="242"/>
        <end position="261"/>
    </location>
</feature>
<keyword evidence="4 9" id="KW-0812">Transmembrane</keyword>
<feature type="compositionally biased region" description="Low complexity" evidence="10">
    <location>
        <begin position="144"/>
        <end position="159"/>
    </location>
</feature>
<comment type="function">
    <text evidence="9">Part of the Sec protein translocase complex. Interacts with the SecYEG preprotein conducting channel. SecDF uses the proton motive force (PMF) to complete protein translocation after the ATP-dependent function of SecA.</text>
</comment>
<dbReference type="Gene3D" id="3.30.70.3220">
    <property type="match status" value="1"/>
</dbReference>
<dbReference type="InterPro" id="IPR054384">
    <property type="entry name" value="SecDF_P1_head"/>
</dbReference>
<dbReference type="GO" id="GO:0043952">
    <property type="term" value="P:protein transport by the Sec complex"/>
    <property type="evidence" value="ECO:0007669"/>
    <property type="project" value="UniProtKB-UniRule"/>
</dbReference>
<evidence type="ECO:0000256" key="6">
    <source>
        <dbReference type="ARBA" id="ARBA00022989"/>
    </source>
</evidence>
<feature type="transmembrane region" description="Helical" evidence="9">
    <location>
        <begin position="482"/>
        <end position="504"/>
    </location>
</feature>
<dbReference type="InterPro" id="IPR055344">
    <property type="entry name" value="SecD_SecF_C_bact"/>
</dbReference>
<proteinExistence type="inferred from homology"/>
<evidence type="ECO:0000259" key="12">
    <source>
        <dbReference type="Pfam" id="PF21760"/>
    </source>
</evidence>
<feature type="region of interest" description="Disordered" evidence="10">
    <location>
        <begin position="144"/>
        <end position="230"/>
    </location>
</feature>
<feature type="domain" description="SecDF P1 head subdomain" evidence="13">
    <location>
        <begin position="307"/>
        <end position="435"/>
    </location>
</feature>
<dbReference type="Pfam" id="PF22599">
    <property type="entry name" value="SecDF_P1_head"/>
    <property type="match status" value="1"/>
</dbReference>
<feature type="transmembrane region" description="Helical" evidence="9">
    <location>
        <begin position="586"/>
        <end position="613"/>
    </location>
</feature>
<dbReference type="KEGG" id="asla:NCTC11923_02006"/>
<evidence type="ECO:0000256" key="9">
    <source>
        <dbReference type="HAMAP-Rule" id="MF_01463"/>
    </source>
</evidence>
<evidence type="ECO:0000259" key="11">
    <source>
        <dbReference type="Pfam" id="PF02355"/>
    </source>
</evidence>
<feature type="compositionally biased region" description="Polar residues" evidence="10">
    <location>
        <begin position="245"/>
        <end position="259"/>
    </location>
</feature>
<comment type="subcellular location">
    <subcellularLocation>
        <location evidence="1 9">Cell membrane</location>
        <topology evidence="1 9">Multi-pass membrane protein</topology>
    </subcellularLocation>
</comment>
<feature type="compositionally biased region" description="Acidic residues" evidence="10">
    <location>
        <begin position="692"/>
        <end position="701"/>
    </location>
</feature>
<feature type="transmembrane region" description="Helical" evidence="9">
    <location>
        <begin position="561"/>
        <end position="580"/>
    </location>
</feature>
<dbReference type="Pfam" id="PF02355">
    <property type="entry name" value="SecD_SecF_C"/>
    <property type="match status" value="1"/>
</dbReference>
<dbReference type="NCBIfam" id="TIGR00916">
    <property type="entry name" value="2A0604s01"/>
    <property type="match status" value="1"/>
</dbReference>
<comment type="similarity">
    <text evidence="9">Belongs to the SecD/SecF family. SecD subfamily.</text>
</comment>
<keyword evidence="7 9" id="KW-0811">Translocation</keyword>
<dbReference type="PANTHER" id="PTHR30081:SF1">
    <property type="entry name" value="PROTEIN TRANSLOCASE SUBUNIT SECD"/>
    <property type="match status" value="1"/>
</dbReference>
<dbReference type="InterPro" id="IPR048631">
    <property type="entry name" value="SecD_1st"/>
</dbReference>
<dbReference type="GO" id="GO:0015450">
    <property type="term" value="F:protein-transporting ATPase activity"/>
    <property type="evidence" value="ECO:0007669"/>
    <property type="project" value="InterPro"/>
</dbReference>
<sequence length="714" mass="74585">MSTTPQRKRSGQRLLMLLILIALGFGALVAGSVTGRASMTPGLALDLEGGTQIILTPTTSDGSTITDADVDQAIDVIRQRVDASGVAEAQISRQGGQNIVVSLPGKPSQETLDLVRTSAVMYFRPVLRVIEASAPMIAQAQASQAGQQTAPAPSASPDAVVPDGAATAEPGVSTVAPEETEVEPAATQPAPDPAAEPTEPAAPQEEQPTEQPTEAPAEQASPEAPTEPMTAEQIATQAADVNGDGTISTDPLPATSQDNSSDHWMTEKLIYDAYMTNCTDPANLTGQTQDPKKAVISCAKEGAPGAYILGPAEITGTELDNAASGLETTSQGGTTNRWVVSLEFDSAGTKKFSSLSGRLIGFRDSSGAAAMGGAASPDAAKAQFAIVLDGLTIMASGFNPEVTTAITDGRVQISGDFTQNQANTLANQLSFGSLPLSFTVQSEQQISATLGTEQLRNGLIAGLIGFGLIIIYLAWQYRGLSIVAVLSLIIAAAITYLAITALSWGMGYRLSLAGVAGLIIAIGITVDSFIIYFERIRDEVRQGRVLATAIDEGWKHARRTIIVSDIVNLVAAVVLYFLAVGGVQGFAFTLGVTTLVDLAVVVMFTHPFMVWLVRFRFFGEGHRLSGLDPEHLGSTSASTYGRRREAMAGEIVSSLARRKVEARRAASSADDGPDEDPLEADRDEAPTTTDSDGAEESDDAADALTSSGKDGERA</sequence>
<gene>
    <name evidence="14" type="primary">secDF</name>
    <name evidence="9" type="synonym">secD</name>
    <name evidence="14" type="ORF">NCTC11923_02006</name>
</gene>
<evidence type="ECO:0000259" key="13">
    <source>
        <dbReference type="Pfam" id="PF22599"/>
    </source>
</evidence>
<dbReference type="GO" id="GO:0065002">
    <property type="term" value="P:intracellular protein transmembrane transport"/>
    <property type="evidence" value="ECO:0007669"/>
    <property type="project" value="UniProtKB-UniRule"/>
</dbReference>
<dbReference type="STRING" id="1278298.GCA_000428685_00440"/>
<name>A0A3S4UPL6_9ACTO</name>
<keyword evidence="8 9" id="KW-0472">Membrane</keyword>
<dbReference type="HAMAP" id="MF_01463_B">
    <property type="entry name" value="SecD_B"/>
    <property type="match status" value="1"/>
</dbReference>
<feature type="domain" description="Protein translocase subunit SecDF P1" evidence="12">
    <location>
        <begin position="70"/>
        <end position="126"/>
    </location>
</feature>
<comment type="subunit">
    <text evidence="9">Forms a complex with SecF. Part of the essential Sec protein translocation apparatus which comprises SecA, SecYEG and auxiliary proteins SecDF. Other proteins may also be involved.</text>
</comment>
<keyword evidence="2 9" id="KW-0813">Transport</keyword>
<dbReference type="InterPro" id="IPR022813">
    <property type="entry name" value="SecD/SecF_arch_bac"/>
</dbReference>
<dbReference type="AlphaFoldDB" id="A0A3S4UPL6"/>
<keyword evidence="5 9" id="KW-0653">Protein transport</keyword>
<reference evidence="14 15" key="1">
    <citation type="submission" date="2018-12" db="EMBL/GenBank/DDBJ databases">
        <authorList>
            <consortium name="Pathogen Informatics"/>
        </authorList>
    </citation>
    <scope>NUCLEOTIDE SEQUENCE [LARGE SCALE GENOMIC DNA]</scope>
    <source>
        <strain evidence="14 15">NCTC11923</strain>
    </source>
</reference>
<feature type="transmembrane region" description="Helical" evidence="9">
    <location>
        <begin position="455"/>
        <end position="475"/>
    </location>
</feature>
<evidence type="ECO:0000256" key="10">
    <source>
        <dbReference type="SAM" id="MobiDB-lite"/>
    </source>
</evidence>
<evidence type="ECO:0000313" key="14">
    <source>
        <dbReference type="EMBL" id="VEG75346.1"/>
    </source>
</evidence>
<feature type="domain" description="Protein export membrane protein SecD/SecF C-terminal" evidence="11">
    <location>
        <begin position="437"/>
        <end position="612"/>
    </location>
</feature>
<feature type="compositionally biased region" description="Low complexity" evidence="10">
    <location>
        <begin position="183"/>
        <end position="228"/>
    </location>
</feature>
<dbReference type="GO" id="GO:0005886">
    <property type="term" value="C:plasma membrane"/>
    <property type="evidence" value="ECO:0007669"/>
    <property type="project" value="UniProtKB-SubCell"/>
</dbReference>
<evidence type="ECO:0000256" key="1">
    <source>
        <dbReference type="ARBA" id="ARBA00004651"/>
    </source>
</evidence>
<dbReference type="PANTHER" id="PTHR30081">
    <property type="entry name" value="PROTEIN-EXPORT MEMBRANE PROTEIN SEC"/>
    <property type="match status" value="1"/>
</dbReference>
<organism evidence="14 15">
    <name type="scientific">Actinomyces slackii</name>
    <dbReference type="NCBI Taxonomy" id="52774"/>
    <lineage>
        <taxon>Bacteria</taxon>
        <taxon>Bacillati</taxon>
        <taxon>Actinomycetota</taxon>
        <taxon>Actinomycetes</taxon>
        <taxon>Actinomycetales</taxon>
        <taxon>Actinomycetaceae</taxon>
        <taxon>Actinomyces</taxon>
    </lineage>
</organism>
<dbReference type="InterPro" id="IPR048634">
    <property type="entry name" value="SecD_SecF_C"/>
</dbReference>
<dbReference type="NCBIfam" id="TIGR01129">
    <property type="entry name" value="secD"/>
    <property type="match status" value="1"/>
</dbReference>
<feature type="transmembrane region" description="Helical" evidence="9">
    <location>
        <begin position="510"/>
        <end position="533"/>
    </location>
</feature>
<evidence type="ECO:0000256" key="3">
    <source>
        <dbReference type="ARBA" id="ARBA00022475"/>
    </source>
</evidence>
<dbReference type="GO" id="GO:0006605">
    <property type="term" value="P:protein targeting"/>
    <property type="evidence" value="ECO:0007669"/>
    <property type="project" value="UniProtKB-UniRule"/>
</dbReference>
<dbReference type="EMBL" id="LR134363">
    <property type="protein sequence ID" value="VEG75346.1"/>
    <property type="molecule type" value="Genomic_DNA"/>
</dbReference>
<evidence type="ECO:0000256" key="4">
    <source>
        <dbReference type="ARBA" id="ARBA00022692"/>
    </source>
</evidence>
<dbReference type="SUPFAM" id="SSF82866">
    <property type="entry name" value="Multidrug efflux transporter AcrB transmembrane domain"/>
    <property type="match status" value="1"/>
</dbReference>
<evidence type="ECO:0000313" key="15">
    <source>
        <dbReference type="Proteomes" id="UP000276899"/>
    </source>
</evidence>
<keyword evidence="6 9" id="KW-1133">Transmembrane helix</keyword>
<evidence type="ECO:0000256" key="7">
    <source>
        <dbReference type="ARBA" id="ARBA00023010"/>
    </source>
</evidence>